<organism evidence="2 3">
    <name type="scientific">Colletotrichum higginsianum (strain IMI 349063)</name>
    <name type="common">Crucifer anthracnose fungus</name>
    <dbReference type="NCBI Taxonomy" id="759273"/>
    <lineage>
        <taxon>Eukaryota</taxon>
        <taxon>Fungi</taxon>
        <taxon>Dikarya</taxon>
        <taxon>Ascomycota</taxon>
        <taxon>Pezizomycotina</taxon>
        <taxon>Sordariomycetes</taxon>
        <taxon>Hypocreomycetidae</taxon>
        <taxon>Glomerellales</taxon>
        <taxon>Glomerellaceae</taxon>
        <taxon>Colletotrichum</taxon>
        <taxon>Colletotrichum destructivum species complex</taxon>
    </lineage>
</organism>
<dbReference type="OrthoDB" id="4499271at2759"/>
<feature type="region of interest" description="Disordered" evidence="1">
    <location>
        <begin position="238"/>
        <end position="257"/>
    </location>
</feature>
<comment type="caution">
    <text evidence="2">The sequence shown here is derived from an EMBL/GenBank/DDBJ whole genome shotgun (WGS) entry which is preliminary data.</text>
</comment>
<name>A0A1B7XW29_COLHI</name>
<dbReference type="KEGG" id="chig:CH63R_13067"/>
<evidence type="ECO:0000256" key="1">
    <source>
        <dbReference type="SAM" id="MobiDB-lite"/>
    </source>
</evidence>
<evidence type="ECO:0000313" key="3">
    <source>
        <dbReference type="Proteomes" id="UP000092177"/>
    </source>
</evidence>
<evidence type="ECO:0000313" key="2">
    <source>
        <dbReference type="EMBL" id="OBR03940.1"/>
    </source>
</evidence>
<dbReference type="VEuPathDB" id="FungiDB:CH63R_13067"/>
<protein>
    <recommendedName>
        <fullName evidence="4">Thioredoxin reductase</fullName>
    </recommendedName>
</protein>
<dbReference type="AlphaFoldDB" id="A0A1B7XW29"/>
<reference evidence="3" key="1">
    <citation type="journal article" date="2017" name="BMC Genomics">
        <title>Gapless genome assembly of Colletotrichum higginsianum reveals chromosome structure and association of transposable elements with secondary metabolite gene clusters.</title>
        <authorList>
            <person name="Dallery J.-F."/>
            <person name="Lapalu N."/>
            <person name="Zampounis A."/>
            <person name="Pigne S."/>
            <person name="Luyten I."/>
            <person name="Amselem J."/>
            <person name="Wittenberg A.H.J."/>
            <person name="Zhou S."/>
            <person name="de Queiroz M.V."/>
            <person name="Robin G.P."/>
            <person name="Auger A."/>
            <person name="Hainaut M."/>
            <person name="Henrissat B."/>
            <person name="Kim K.-T."/>
            <person name="Lee Y.-H."/>
            <person name="Lespinet O."/>
            <person name="Schwartz D.C."/>
            <person name="Thon M.R."/>
            <person name="O'Connell R.J."/>
        </authorList>
    </citation>
    <scope>NUCLEOTIDE SEQUENCE [LARGE SCALE GENOMIC DNA]</scope>
    <source>
        <strain evidence="3">IMI 349063</strain>
    </source>
</reference>
<feature type="compositionally biased region" description="Acidic residues" evidence="1">
    <location>
        <begin position="245"/>
        <end position="257"/>
    </location>
</feature>
<dbReference type="EMBL" id="LTAN01000009">
    <property type="protein sequence ID" value="OBR03940.1"/>
    <property type="molecule type" value="Genomic_DNA"/>
</dbReference>
<proteinExistence type="predicted"/>
<keyword evidence="3" id="KW-1185">Reference proteome</keyword>
<accession>A0A1B7XW29</accession>
<dbReference type="GeneID" id="28872148"/>
<evidence type="ECO:0008006" key="4">
    <source>
        <dbReference type="Google" id="ProtNLM"/>
    </source>
</evidence>
<sequence length="257" mass="28393">MSDHSELVVACIACALNSCQIPCVLWGHSLLNVHGIPSIVASVDFVLPDHLLMAGAKALEGLHIIRPCPGQETCLTSSPERHTPPPAHHFHLHESDVTVGLYLHSETLWFLPVLDSSLSCPPCPDTSKLPPHFTLASDEASLPPRRPGRGFGVFKPESGPVVVPKAHVLLEAFLRLYARDSAKRIGAFAIAMIGYVEQYIDDDGLLDASRLPEPLRTSYMDLRQGRKPVRQWTKELKQALQLPQEESESDEEDDCWT</sequence>
<dbReference type="RefSeq" id="XP_018152458.1">
    <property type="nucleotide sequence ID" value="XM_018308041.1"/>
</dbReference>
<gene>
    <name evidence="2" type="ORF">CH63R_13067</name>
</gene>
<dbReference type="Proteomes" id="UP000092177">
    <property type="component" value="Chromosome 9"/>
</dbReference>